<proteinExistence type="predicted"/>
<dbReference type="Proteomes" id="UP000532866">
    <property type="component" value="Unassembled WGS sequence"/>
</dbReference>
<evidence type="ECO:0000313" key="5">
    <source>
        <dbReference type="Proteomes" id="UP000574104"/>
    </source>
</evidence>
<sequence>MENEKMAELSAPSLEEKKHTGRKLNGYEKVRNEILRRLDQKKYIIGSQLFYHDLKEYAENKTNYQRALYYLEGAGIIVNEVIITDKISKELMQRVGLAHE</sequence>
<dbReference type="EMBL" id="JAARSH010000018">
    <property type="protein sequence ID" value="MBC1618038.1"/>
    <property type="molecule type" value="Genomic_DNA"/>
</dbReference>
<dbReference type="Proteomes" id="UP000574104">
    <property type="component" value="Unassembled WGS sequence"/>
</dbReference>
<dbReference type="RefSeq" id="WP_185375239.1">
    <property type="nucleotide sequence ID" value="NZ_JAAROL010000011.1"/>
</dbReference>
<accession>A0A7X0WGS4</accession>
<protein>
    <submittedName>
        <fullName evidence="2">Uncharacterized protein</fullName>
    </submittedName>
</protein>
<evidence type="ECO:0000313" key="2">
    <source>
        <dbReference type="EMBL" id="MBC1333540.1"/>
    </source>
</evidence>
<evidence type="ECO:0000313" key="3">
    <source>
        <dbReference type="EMBL" id="MBC1618038.1"/>
    </source>
</evidence>
<gene>
    <name evidence="2" type="ORF">HB759_16465</name>
    <name evidence="3" type="ORF">HB904_17820</name>
</gene>
<name>A0A7X0WGS4_9LIST</name>
<feature type="region of interest" description="Disordered" evidence="1">
    <location>
        <begin position="1"/>
        <end position="22"/>
    </location>
</feature>
<dbReference type="EMBL" id="JAAROL010000011">
    <property type="protein sequence ID" value="MBC1333540.1"/>
    <property type="molecule type" value="Genomic_DNA"/>
</dbReference>
<evidence type="ECO:0000256" key="1">
    <source>
        <dbReference type="SAM" id="MobiDB-lite"/>
    </source>
</evidence>
<comment type="caution">
    <text evidence="2">The sequence shown here is derived from an EMBL/GenBank/DDBJ whole genome shotgun (WGS) entry which is preliminary data.</text>
</comment>
<dbReference type="AlphaFoldDB" id="A0A7X0WGS4"/>
<reference evidence="4 5" key="1">
    <citation type="submission" date="2020-03" db="EMBL/GenBank/DDBJ databases">
        <title>Soil Listeria distribution.</title>
        <authorList>
            <person name="Liao J."/>
            <person name="Wiedmann M."/>
        </authorList>
    </citation>
    <scope>NUCLEOTIDE SEQUENCE [LARGE SCALE GENOMIC DNA]</scope>
    <source>
        <strain evidence="3 5">FSL L7-1299</strain>
        <strain evidence="2 4">FSL L7-1833</strain>
    </source>
</reference>
<organism evidence="2 4">
    <name type="scientific">Listeria booriae</name>
    <dbReference type="NCBI Taxonomy" id="1552123"/>
    <lineage>
        <taxon>Bacteria</taxon>
        <taxon>Bacillati</taxon>
        <taxon>Bacillota</taxon>
        <taxon>Bacilli</taxon>
        <taxon>Bacillales</taxon>
        <taxon>Listeriaceae</taxon>
        <taxon>Listeria</taxon>
    </lineage>
</organism>
<evidence type="ECO:0000313" key="4">
    <source>
        <dbReference type="Proteomes" id="UP000532866"/>
    </source>
</evidence>